<dbReference type="Pfam" id="PF26233">
    <property type="entry name" value="NicX"/>
    <property type="match status" value="1"/>
</dbReference>
<dbReference type="AlphaFoldDB" id="A0A0T5XDA3"/>
<organism evidence="2 3">
    <name type="scientific">Acetomicrobium hydrogeniformans ATCC BAA-1850</name>
    <dbReference type="NCBI Taxonomy" id="592015"/>
    <lineage>
        <taxon>Bacteria</taxon>
        <taxon>Thermotogati</taxon>
        <taxon>Synergistota</taxon>
        <taxon>Synergistia</taxon>
        <taxon>Synergistales</taxon>
        <taxon>Acetomicrobiaceae</taxon>
        <taxon>Acetomicrobium</taxon>
    </lineage>
</organism>
<dbReference type="InterPro" id="IPR052170">
    <property type="entry name" value="M29_Exopeptidase"/>
</dbReference>
<reference evidence="3" key="1">
    <citation type="submission" date="2012-09" db="EMBL/GenBank/DDBJ databases">
        <authorList>
            <person name="Weinstock G."/>
            <person name="Sodergren E."/>
            <person name="Clifton S."/>
            <person name="Fulton L."/>
            <person name="Fulton B."/>
            <person name="Courtney L."/>
            <person name="Fronick C."/>
            <person name="Harrison M."/>
            <person name="Strong C."/>
            <person name="Farmer C."/>
            <person name="Delehaunty K."/>
            <person name="Markovic C."/>
            <person name="Hall O."/>
            <person name="Minx P."/>
            <person name="Tomlinson C."/>
            <person name="Mitreva M."/>
            <person name="Nelson J."/>
            <person name="Hou S."/>
            <person name="Wollam A."/>
            <person name="Pepin K.H."/>
            <person name="Johnson M."/>
            <person name="Bhonagiri V."/>
            <person name="Nash W.E."/>
            <person name="Suruliraj S."/>
            <person name="Warren W."/>
            <person name="Chinwalla A."/>
            <person name="Mardis E.R."/>
            <person name="Wilson R.K."/>
        </authorList>
    </citation>
    <scope>NUCLEOTIDE SEQUENCE [LARGE SCALE GENOMIC DNA]</scope>
    <source>
        <strain evidence="3">OS1</strain>
    </source>
</reference>
<comment type="caution">
    <text evidence="2">The sequence shown here is derived from an EMBL/GenBank/DDBJ whole genome shotgun (WGS) entry which is preliminary data.</text>
</comment>
<evidence type="ECO:0000313" key="2">
    <source>
        <dbReference type="EMBL" id="KRT36330.1"/>
    </source>
</evidence>
<accession>A0A0T5XDA3</accession>
<dbReference type="PANTHER" id="PTHR34448:SF1">
    <property type="entry name" value="BLL6088 PROTEIN"/>
    <property type="match status" value="1"/>
</dbReference>
<dbReference type="STRING" id="592015.HMPREF1705_03608"/>
<dbReference type="SUPFAM" id="SSF144052">
    <property type="entry name" value="Thermophilic metalloprotease-like"/>
    <property type="match status" value="1"/>
</dbReference>
<dbReference type="eggNOG" id="COG2309">
    <property type="taxonomic scope" value="Bacteria"/>
</dbReference>
<keyword evidence="3" id="KW-1185">Reference proteome</keyword>
<name>A0A0T5XDA3_9BACT</name>
<dbReference type="InterPro" id="IPR058739">
    <property type="entry name" value="NicX"/>
</dbReference>
<protein>
    <recommendedName>
        <fullName evidence="4">Leucyl aminopeptidase</fullName>
    </recommendedName>
</protein>
<evidence type="ECO:0000313" key="3">
    <source>
        <dbReference type="Proteomes" id="UP000005273"/>
    </source>
</evidence>
<dbReference type="EMBL" id="ACJX03000001">
    <property type="protein sequence ID" value="KRT36330.1"/>
    <property type="molecule type" value="Genomic_DNA"/>
</dbReference>
<dbReference type="PANTHER" id="PTHR34448">
    <property type="entry name" value="AMINOPEPTIDASE"/>
    <property type="match status" value="1"/>
</dbReference>
<dbReference type="OrthoDB" id="9803993at2"/>
<evidence type="ECO:0008006" key="4">
    <source>
        <dbReference type="Google" id="ProtNLM"/>
    </source>
</evidence>
<dbReference type="GO" id="GO:0046872">
    <property type="term" value="F:metal ion binding"/>
    <property type="evidence" value="ECO:0007669"/>
    <property type="project" value="UniProtKB-KW"/>
</dbReference>
<dbReference type="RefSeq" id="WP_009200983.1">
    <property type="nucleotide sequence ID" value="NZ_ACJX03000001.1"/>
</dbReference>
<proteinExistence type="predicted"/>
<evidence type="ECO:0000256" key="1">
    <source>
        <dbReference type="ARBA" id="ARBA00022723"/>
    </source>
</evidence>
<dbReference type="Proteomes" id="UP000005273">
    <property type="component" value="Unassembled WGS sequence"/>
</dbReference>
<keyword evidence="1" id="KW-0479">Metal-binding</keyword>
<gene>
    <name evidence="2" type="ORF">HMPREF1705_03608</name>
</gene>
<sequence length="355" mass="38951">MEFKSGIEPTEKYCSMETMNGALKLVRDVMLAKKGETVVVTCDSSGDRRVAEAIGDAAYAIGAKPIVLYYPTPAKTFASEMPAHMAAATANADVWIEIAYATVMHSQTWRDAMEKGCRYINLTGMDVMMLVNCIERIDYDMVVELGRHFQEILGKANKVEVKNSSGTNLVAYNQGRKIRLSGEKATKKGYPIMLAGQVSWCPIEETINGTVVFDAAVFPPAQLGIIKEPIALEIEKGVIQSISGGREAKIFETWLKSFNDPNMFRLAHYSLGFNPGVNAPTGRIVEDERIFGCIEFGFGSQGKQIMGKCWSAASHTDGVTLNPTILLDGSVFEENGIYKDPKAVEICKKMNIPGY</sequence>